<gene>
    <name evidence="3" type="ORF">BD293_3523</name>
</gene>
<dbReference type="PANTHER" id="PTHR35535:SF1">
    <property type="entry name" value="HEAT SHOCK PROTEIN HSLJ"/>
    <property type="match status" value="1"/>
</dbReference>
<keyword evidence="3" id="KW-0346">Stress response</keyword>
<dbReference type="InterPro" id="IPR005184">
    <property type="entry name" value="DUF306_Meta_HslJ"/>
</dbReference>
<dbReference type="AlphaFoldDB" id="A0A543KIC6"/>
<dbReference type="Pfam" id="PF03724">
    <property type="entry name" value="META"/>
    <property type="match status" value="1"/>
</dbReference>
<dbReference type="RefSeq" id="WP_170207175.1">
    <property type="nucleotide sequence ID" value="NZ_VFPT01000001.1"/>
</dbReference>
<dbReference type="EMBL" id="VFPT01000001">
    <property type="protein sequence ID" value="TQM94833.1"/>
    <property type="molecule type" value="Genomic_DNA"/>
</dbReference>
<dbReference type="Proteomes" id="UP000320582">
    <property type="component" value="Unassembled WGS sequence"/>
</dbReference>
<evidence type="ECO:0000259" key="2">
    <source>
        <dbReference type="Pfam" id="PF03724"/>
    </source>
</evidence>
<feature type="domain" description="DUF306" evidence="2">
    <location>
        <begin position="293"/>
        <end position="397"/>
    </location>
</feature>
<proteinExistence type="predicted"/>
<comment type="caution">
    <text evidence="3">The sequence shown here is derived from an EMBL/GenBank/DDBJ whole genome shotgun (WGS) entry which is preliminary data.</text>
</comment>
<keyword evidence="1" id="KW-0732">Signal</keyword>
<name>A0A543KIC6_9RHOB</name>
<dbReference type="InterPro" id="IPR053147">
    <property type="entry name" value="Hsp_HslJ-like"/>
</dbReference>
<keyword evidence="4" id="KW-1185">Reference proteome</keyword>
<evidence type="ECO:0000313" key="4">
    <source>
        <dbReference type="Proteomes" id="UP000320582"/>
    </source>
</evidence>
<feature type="chain" id="PRO_5021746373" evidence="1">
    <location>
        <begin position="20"/>
        <end position="403"/>
    </location>
</feature>
<feature type="signal peptide" evidence="1">
    <location>
        <begin position="1"/>
        <end position="19"/>
    </location>
</feature>
<dbReference type="Gene3D" id="2.40.128.270">
    <property type="match status" value="1"/>
</dbReference>
<dbReference type="InterPro" id="IPR038670">
    <property type="entry name" value="HslJ-like_sf"/>
</dbReference>
<evidence type="ECO:0000256" key="1">
    <source>
        <dbReference type="SAM" id="SignalP"/>
    </source>
</evidence>
<dbReference type="PANTHER" id="PTHR35535">
    <property type="entry name" value="HEAT SHOCK PROTEIN HSLJ"/>
    <property type="match status" value="1"/>
</dbReference>
<reference evidence="3 4" key="1">
    <citation type="submission" date="2019-06" db="EMBL/GenBank/DDBJ databases">
        <title>Genomic Encyclopedia of Archaeal and Bacterial Type Strains, Phase II (KMG-II): from individual species to whole genera.</title>
        <authorList>
            <person name="Goeker M."/>
        </authorList>
    </citation>
    <scope>NUCLEOTIDE SEQUENCE [LARGE SCALE GENOMIC DNA]</scope>
    <source>
        <strain evidence="3 4">DSM 18423</strain>
    </source>
</reference>
<protein>
    <submittedName>
        <fullName evidence="3">Heat shock protein HslJ</fullName>
    </submittedName>
</protein>
<sequence>MRLACAVLSMIFLALPALSREGVVDLSWTATLEDGAEALLLVRDEDGEAIIALRTPVEGGSTTLQIDLPPLPRTAKTLQSGLISDGAVILQSAVKQIADRTASDLSLALHEILAIGFSDYWECGDGQVAQVRQLADGLHLQHPAATGVLVAQNDSAQTFTAEDGTELRFSGNQAELTLPGQEPELCRPALFRPVLPLDAVAASNDWRIELGLDTALIDLPGLEDETLSSAGLSISAPRNGMIDIRATSPSLRLTEGRCTLTDNGLIYPIAAELTQYATETVSQGCAGSPMDLLSGRAWHVLSLHGIKLVENAQAASDLTLQIGNGQISGRGTCNRYVGRAEIENGQLAFRELGTTRLACPANLRNMELRFLDALEAASGFDISRSGMLILRAGHMPVLTAIRR</sequence>
<accession>A0A543KIC6</accession>
<organism evidence="3 4">
    <name type="scientific">Roseinatronobacter monicus</name>
    <dbReference type="NCBI Taxonomy" id="393481"/>
    <lineage>
        <taxon>Bacteria</taxon>
        <taxon>Pseudomonadati</taxon>
        <taxon>Pseudomonadota</taxon>
        <taxon>Alphaproteobacteria</taxon>
        <taxon>Rhodobacterales</taxon>
        <taxon>Paracoccaceae</taxon>
        <taxon>Roseinatronobacter</taxon>
    </lineage>
</organism>
<evidence type="ECO:0000313" key="3">
    <source>
        <dbReference type="EMBL" id="TQM94833.1"/>
    </source>
</evidence>